<gene>
    <name evidence="1" type="ORF">AFUS01_LOCUS4896</name>
</gene>
<sequence>MAGAVISLSCKKFSKLNELITGALQLEDEEDKYLTIWTRSKDSLKWNVQLHCCKEVPDSGSLLLAVANF</sequence>
<dbReference type="Proteomes" id="UP000708208">
    <property type="component" value="Unassembled WGS sequence"/>
</dbReference>
<keyword evidence="2" id="KW-1185">Reference proteome</keyword>
<name>A0A8J2J7P4_9HEXA</name>
<proteinExistence type="predicted"/>
<accession>A0A8J2J7P4</accession>
<evidence type="ECO:0000313" key="2">
    <source>
        <dbReference type="Proteomes" id="UP000708208"/>
    </source>
</evidence>
<reference evidence="1" key="1">
    <citation type="submission" date="2021-06" db="EMBL/GenBank/DDBJ databases">
        <authorList>
            <person name="Hodson N. C."/>
            <person name="Mongue J. A."/>
            <person name="Jaron S. K."/>
        </authorList>
    </citation>
    <scope>NUCLEOTIDE SEQUENCE</scope>
</reference>
<dbReference type="EMBL" id="CAJVCH010030826">
    <property type="protein sequence ID" value="CAG7709913.1"/>
    <property type="molecule type" value="Genomic_DNA"/>
</dbReference>
<organism evidence="1 2">
    <name type="scientific">Allacma fusca</name>
    <dbReference type="NCBI Taxonomy" id="39272"/>
    <lineage>
        <taxon>Eukaryota</taxon>
        <taxon>Metazoa</taxon>
        <taxon>Ecdysozoa</taxon>
        <taxon>Arthropoda</taxon>
        <taxon>Hexapoda</taxon>
        <taxon>Collembola</taxon>
        <taxon>Symphypleona</taxon>
        <taxon>Sminthuridae</taxon>
        <taxon>Allacma</taxon>
    </lineage>
</organism>
<comment type="caution">
    <text evidence="1">The sequence shown here is derived from an EMBL/GenBank/DDBJ whole genome shotgun (WGS) entry which is preliminary data.</text>
</comment>
<dbReference type="AlphaFoldDB" id="A0A8J2J7P4"/>
<evidence type="ECO:0000313" key="1">
    <source>
        <dbReference type="EMBL" id="CAG7709913.1"/>
    </source>
</evidence>
<protein>
    <submittedName>
        <fullName evidence="1">Uncharacterized protein</fullName>
    </submittedName>
</protein>